<evidence type="ECO:0000256" key="1">
    <source>
        <dbReference type="SAM" id="MobiDB-lite"/>
    </source>
</evidence>
<accession>A0A9Q0XKL3</accession>
<feature type="compositionally biased region" description="Basic residues" evidence="1">
    <location>
        <begin position="113"/>
        <end position="122"/>
    </location>
</feature>
<dbReference type="Proteomes" id="UP001142489">
    <property type="component" value="Unassembled WGS sequence"/>
</dbReference>
<evidence type="ECO:0000313" key="2">
    <source>
        <dbReference type="EMBL" id="KAJ7315957.1"/>
    </source>
</evidence>
<name>A0A9Q0XKL3_9SAUR</name>
<evidence type="ECO:0000313" key="3">
    <source>
        <dbReference type="Proteomes" id="UP001142489"/>
    </source>
</evidence>
<keyword evidence="3" id="KW-1185">Reference proteome</keyword>
<dbReference type="AlphaFoldDB" id="A0A9Q0XKL3"/>
<organism evidence="2 3">
    <name type="scientific">Phrynocephalus forsythii</name>
    <dbReference type="NCBI Taxonomy" id="171643"/>
    <lineage>
        <taxon>Eukaryota</taxon>
        <taxon>Metazoa</taxon>
        <taxon>Chordata</taxon>
        <taxon>Craniata</taxon>
        <taxon>Vertebrata</taxon>
        <taxon>Euteleostomi</taxon>
        <taxon>Lepidosauria</taxon>
        <taxon>Squamata</taxon>
        <taxon>Bifurcata</taxon>
        <taxon>Unidentata</taxon>
        <taxon>Episquamata</taxon>
        <taxon>Toxicofera</taxon>
        <taxon>Iguania</taxon>
        <taxon>Acrodonta</taxon>
        <taxon>Agamidae</taxon>
        <taxon>Agaminae</taxon>
        <taxon>Phrynocephalus</taxon>
    </lineage>
</organism>
<reference evidence="2" key="1">
    <citation type="journal article" date="2023" name="DNA Res.">
        <title>Chromosome-level genome assembly of Phrynocephalus forsythii using third-generation DNA sequencing and Hi-C analysis.</title>
        <authorList>
            <person name="Qi Y."/>
            <person name="Zhao W."/>
            <person name="Zhao Y."/>
            <person name="Niu C."/>
            <person name="Cao S."/>
            <person name="Zhang Y."/>
        </authorList>
    </citation>
    <scope>NUCLEOTIDE SEQUENCE</scope>
    <source>
        <tissue evidence="2">Muscle</tissue>
    </source>
</reference>
<comment type="caution">
    <text evidence="2">The sequence shown here is derived from an EMBL/GenBank/DDBJ whole genome shotgun (WGS) entry which is preliminary data.</text>
</comment>
<sequence>MERFTFQMSGVLLLLVIGIGLPSKAFGLFVFSTRPRHSEPALLLLPSDWLLNLSVNRDKRHEPSASPIPGSLFPTALPTPADAAVSVGLNQEGNDGSAAAGGGGGAEGERRTGGRKGARAWKKSSPEWGVEWWAA</sequence>
<protein>
    <submittedName>
        <fullName evidence="2">Uncharacterized protein</fullName>
    </submittedName>
</protein>
<feature type="region of interest" description="Disordered" evidence="1">
    <location>
        <begin position="88"/>
        <end position="135"/>
    </location>
</feature>
<gene>
    <name evidence="2" type="ORF">JRQ81_002119</name>
</gene>
<proteinExistence type="predicted"/>
<dbReference type="EMBL" id="JAPFRF010000011">
    <property type="protein sequence ID" value="KAJ7315957.1"/>
    <property type="molecule type" value="Genomic_DNA"/>
</dbReference>